<feature type="compositionally biased region" description="Low complexity" evidence="1">
    <location>
        <begin position="126"/>
        <end position="137"/>
    </location>
</feature>
<gene>
    <name evidence="3" type="ORF">M422DRAFT_50992</name>
</gene>
<organism evidence="3 4">
    <name type="scientific">Sphaerobolus stellatus (strain SS14)</name>
    <dbReference type="NCBI Taxonomy" id="990650"/>
    <lineage>
        <taxon>Eukaryota</taxon>
        <taxon>Fungi</taxon>
        <taxon>Dikarya</taxon>
        <taxon>Basidiomycota</taxon>
        <taxon>Agaricomycotina</taxon>
        <taxon>Agaricomycetes</taxon>
        <taxon>Phallomycetidae</taxon>
        <taxon>Geastrales</taxon>
        <taxon>Sphaerobolaceae</taxon>
        <taxon>Sphaerobolus</taxon>
    </lineage>
</organism>
<reference evidence="3 4" key="1">
    <citation type="submission" date="2014-06" db="EMBL/GenBank/DDBJ databases">
        <title>Evolutionary Origins and Diversification of the Mycorrhizal Mutualists.</title>
        <authorList>
            <consortium name="DOE Joint Genome Institute"/>
            <consortium name="Mycorrhizal Genomics Consortium"/>
            <person name="Kohler A."/>
            <person name="Kuo A."/>
            <person name="Nagy L.G."/>
            <person name="Floudas D."/>
            <person name="Copeland A."/>
            <person name="Barry K.W."/>
            <person name="Cichocki N."/>
            <person name="Veneault-Fourrey C."/>
            <person name="LaButti K."/>
            <person name="Lindquist E.A."/>
            <person name="Lipzen A."/>
            <person name="Lundell T."/>
            <person name="Morin E."/>
            <person name="Murat C."/>
            <person name="Riley R."/>
            <person name="Ohm R."/>
            <person name="Sun H."/>
            <person name="Tunlid A."/>
            <person name="Henrissat B."/>
            <person name="Grigoriev I.V."/>
            <person name="Hibbett D.S."/>
            <person name="Martin F."/>
        </authorList>
    </citation>
    <scope>NUCLEOTIDE SEQUENCE [LARGE SCALE GENOMIC DNA]</scope>
    <source>
        <strain evidence="3 4">SS14</strain>
    </source>
</reference>
<keyword evidence="2" id="KW-0732">Signal</keyword>
<proteinExistence type="predicted"/>
<dbReference type="Proteomes" id="UP000054279">
    <property type="component" value="Unassembled WGS sequence"/>
</dbReference>
<feature type="region of interest" description="Disordered" evidence="1">
    <location>
        <begin position="88"/>
        <end position="155"/>
    </location>
</feature>
<feature type="chain" id="PRO_5002205192" evidence="2">
    <location>
        <begin position="20"/>
        <end position="155"/>
    </location>
</feature>
<protein>
    <submittedName>
        <fullName evidence="3">Uncharacterized protein</fullName>
    </submittedName>
</protein>
<evidence type="ECO:0000256" key="1">
    <source>
        <dbReference type="SAM" id="MobiDB-lite"/>
    </source>
</evidence>
<accession>A0A0C9V433</accession>
<evidence type="ECO:0000313" key="3">
    <source>
        <dbReference type="EMBL" id="KIJ36487.1"/>
    </source>
</evidence>
<name>A0A0C9V433_SPHS4</name>
<feature type="signal peptide" evidence="2">
    <location>
        <begin position="1"/>
        <end position="19"/>
    </location>
</feature>
<dbReference type="AlphaFoldDB" id="A0A0C9V433"/>
<dbReference type="EMBL" id="KN837177">
    <property type="protein sequence ID" value="KIJ36487.1"/>
    <property type="molecule type" value="Genomic_DNA"/>
</dbReference>
<keyword evidence="4" id="KW-1185">Reference proteome</keyword>
<evidence type="ECO:0000256" key="2">
    <source>
        <dbReference type="SAM" id="SignalP"/>
    </source>
</evidence>
<sequence length="155" mass="16373">MARFFIAYIFLALLSYAFAAPLPSPKKAPVVKQPKGGISIGKLSTPSQGETFSSFIALDGASSATKPPASNSVHENISTLPKRGGFLPFFGGGGGGHQQQQQNGNIHNGFNPQGCGGDCFVEDPQKQAQKQKQGAPQFQPPNPNAFHPGAKPKRR</sequence>
<evidence type="ECO:0000313" key="4">
    <source>
        <dbReference type="Proteomes" id="UP000054279"/>
    </source>
</evidence>
<dbReference type="HOGENOM" id="CLU_1696597_0_0_1"/>
<feature type="compositionally biased region" description="Low complexity" evidence="1">
    <location>
        <begin position="98"/>
        <end position="111"/>
    </location>
</feature>